<reference evidence="2 3" key="1">
    <citation type="submission" date="2016-05" db="EMBL/GenBank/DDBJ databases">
        <title>Microbial solvent formation.</title>
        <authorList>
            <person name="Poehlein A."/>
            <person name="Montoya Solano J.D."/>
            <person name="Flitsch S."/>
            <person name="Krabben P."/>
            <person name="Duerre P."/>
            <person name="Daniel R."/>
        </authorList>
    </citation>
    <scope>NUCLEOTIDE SEQUENCE [LARGE SCALE GENOMIC DNA]</scope>
    <source>
        <strain evidence="2 3">L1-8</strain>
    </source>
</reference>
<dbReference type="PANTHER" id="PTHR34571:SF1">
    <property type="entry name" value="(S)-UREIDOGLYCINE AMINOHYDROLASE"/>
    <property type="match status" value="1"/>
</dbReference>
<dbReference type="RefSeq" id="WP_077867391.1">
    <property type="nucleotide sequence ID" value="NZ_LZYZ01000011.1"/>
</dbReference>
<protein>
    <recommendedName>
        <fullName evidence="1">Cupin type-2 domain-containing protein</fullName>
    </recommendedName>
</protein>
<dbReference type="AlphaFoldDB" id="A0A1S8MP09"/>
<evidence type="ECO:0000259" key="1">
    <source>
        <dbReference type="Pfam" id="PF07883"/>
    </source>
</evidence>
<accession>A0A1S8MP09</accession>
<dbReference type="InterPro" id="IPR044697">
    <property type="entry name" value="UGlyAH_cupin_C"/>
</dbReference>
<dbReference type="CDD" id="cd02212">
    <property type="entry name" value="cupin_UGlyAH_C"/>
    <property type="match status" value="1"/>
</dbReference>
<name>A0A1S8MP09_CLOSA</name>
<dbReference type="GO" id="GO:0071522">
    <property type="term" value="F:ureidoglycine aminohydrolase activity"/>
    <property type="evidence" value="ECO:0007669"/>
    <property type="project" value="InterPro"/>
</dbReference>
<evidence type="ECO:0000313" key="3">
    <source>
        <dbReference type="Proteomes" id="UP000191154"/>
    </source>
</evidence>
<comment type="caution">
    <text evidence="2">The sequence shown here is derived from an EMBL/GenBank/DDBJ whole genome shotgun (WGS) entry which is preliminary data.</text>
</comment>
<dbReference type="CDD" id="cd02211">
    <property type="entry name" value="cupin_UGlyAH_N"/>
    <property type="match status" value="1"/>
</dbReference>
<dbReference type="InterPro" id="IPR011051">
    <property type="entry name" value="RmlC_Cupin_sf"/>
</dbReference>
<dbReference type="NCBIfam" id="TIGR03214">
    <property type="entry name" value="ura-cupin"/>
    <property type="match status" value="1"/>
</dbReference>
<dbReference type="Pfam" id="PF07883">
    <property type="entry name" value="Cupin_2"/>
    <property type="match status" value="1"/>
</dbReference>
<evidence type="ECO:0000313" key="2">
    <source>
        <dbReference type="EMBL" id="OOM05857.1"/>
    </source>
</evidence>
<dbReference type="InterPro" id="IPR044704">
    <property type="entry name" value="UGlyAH_cupin_N"/>
</dbReference>
<proteinExistence type="predicted"/>
<dbReference type="InterPro" id="IPR014710">
    <property type="entry name" value="RmlC-like_jellyroll"/>
</dbReference>
<dbReference type="Gene3D" id="2.60.120.10">
    <property type="entry name" value="Jelly Rolls"/>
    <property type="match status" value="2"/>
</dbReference>
<dbReference type="SUPFAM" id="SSF51182">
    <property type="entry name" value="RmlC-like cupins"/>
    <property type="match status" value="1"/>
</dbReference>
<dbReference type="Proteomes" id="UP000191154">
    <property type="component" value="Unassembled WGS sequence"/>
</dbReference>
<gene>
    <name evidence="2" type="ORF">CLOSAC_44360</name>
</gene>
<feature type="domain" description="Cupin type-2" evidence="1">
    <location>
        <begin position="63"/>
        <end position="124"/>
    </location>
</feature>
<organism evidence="2 3">
    <name type="scientific">Clostridium saccharobutylicum</name>
    <dbReference type="NCBI Taxonomy" id="169679"/>
    <lineage>
        <taxon>Bacteria</taxon>
        <taxon>Bacillati</taxon>
        <taxon>Bacillota</taxon>
        <taxon>Clostridia</taxon>
        <taxon>Eubacteriales</taxon>
        <taxon>Clostridiaceae</taxon>
        <taxon>Clostridium</taxon>
    </lineage>
</organism>
<dbReference type="InterPro" id="IPR013096">
    <property type="entry name" value="Cupin_2"/>
</dbReference>
<sequence>MGYPKDLLSTRAVVKPGLWAVIPKEGLVNNVMPNIKDCKVSIVASPKMGASFVQYIIDAQVGGGTTSPFAKEEKIESFIYVVNGSVEIIIGNEKHILSDGGYAFSPEGIGMSFKNIGTEVSKILLYKQVYIKYENLEAKVVVGNVNDIEYRIYDDMANVFIKDLLPTDLGFDMNMHILCFEPGGCHPFVETHVQEHGAYILSGEGMYLMDDTWMGIKKEDFMWFGPYVPQCAYGVGTENFAYIYSKDCNRDVSL</sequence>
<dbReference type="InterPro" id="IPR017627">
    <property type="entry name" value="UGHY"/>
</dbReference>
<dbReference type="PANTHER" id="PTHR34571">
    <property type="entry name" value="(S)-UREIDOGLYCINE AMINOHYDROLASE"/>
    <property type="match status" value="1"/>
</dbReference>
<dbReference type="EMBL" id="LZYZ01000011">
    <property type="protein sequence ID" value="OOM05857.1"/>
    <property type="molecule type" value="Genomic_DNA"/>
</dbReference>